<organism evidence="3 4">
    <name type="scientific">Mycteria americana</name>
    <name type="common">Wood stork</name>
    <dbReference type="NCBI Taxonomy" id="33587"/>
    <lineage>
        <taxon>Eukaryota</taxon>
        <taxon>Metazoa</taxon>
        <taxon>Chordata</taxon>
        <taxon>Craniata</taxon>
        <taxon>Vertebrata</taxon>
        <taxon>Euteleostomi</taxon>
        <taxon>Archelosauria</taxon>
        <taxon>Archosauria</taxon>
        <taxon>Dinosauria</taxon>
        <taxon>Saurischia</taxon>
        <taxon>Theropoda</taxon>
        <taxon>Coelurosauria</taxon>
        <taxon>Aves</taxon>
        <taxon>Neognathae</taxon>
        <taxon>Neoaves</taxon>
        <taxon>Aequornithes</taxon>
        <taxon>Ciconiiformes</taxon>
        <taxon>Ciconiidae</taxon>
        <taxon>Mycteria</taxon>
    </lineage>
</organism>
<dbReference type="Proteomes" id="UP001333110">
    <property type="component" value="Unassembled WGS sequence"/>
</dbReference>
<evidence type="ECO:0000313" key="3">
    <source>
        <dbReference type="EMBL" id="KAK4806814.1"/>
    </source>
</evidence>
<dbReference type="AlphaFoldDB" id="A0AAN7MIY5"/>
<protein>
    <submittedName>
        <fullName evidence="3">Uncharacterized protein</fullName>
    </submittedName>
</protein>
<dbReference type="PANTHER" id="PTHR45893">
    <property type="entry name" value="POLYCOMB GROUP RING FINGER PROTEIN"/>
    <property type="match status" value="1"/>
</dbReference>
<reference evidence="3 4" key="1">
    <citation type="journal article" date="2023" name="J. Hered.">
        <title>Chromosome-level genome of the wood stork (Mycteria americana) provides insight into avian chromosome evolution.</title>
        <authorList>
            <person name="Flamio R. Jr."/>
            <person name="Ramstad K.M."/>
        </authorList>
    </citation>
    <scope>NUCLEOTIDE SEQUENCE [LARGE SCALE GENOMIC DNA]</scope>
    <source>
        <strain evidence="3">JAX WOST 10</strain>
    </source>
</reference>
<dbReference type="EMBL" id="JAUNZN010000033">
    <property type="protein sequence ID" value="KAK4806814.1"/>
    <property type="molecule type" value="Genomic_DNA"/>
</dbReference>
<accession>A0AAN7MIY5</accession>
<evidence type="ECO:0000256" key="2">
    <source>
        <dbReference type="ARBA" id="ARBA00023242"/>
    </source>
</evidence>
<sequence length="309" mass="34494">MTIKQIRIQNHALTIPKMMTRKIKLWDINAHITCHLCNGYLIDATTVTECLHTCKAALNPFIPQSVLILGIAPTQVQDLALGLVELHEVCGGPLLKPVKGINCITQLGVICKLAEDALNPTVYVVDEDITYPSIKPISLQFRGKNVVGDCIKGLTEVQVPQVVSNLNFSYEGRDFVPPVPALRFGDLRDVGREITTENWGNKIVEYLSLLHVGCHQFSCLIYQGAYIFFNLPFLADLPVKALLILRIPCQIQLQLRLSFPDPIPMYLGSVLIFFPGYTSLVPLPMHFLLTLQFDQEVLTQPCWSPAFLA</sequence>
<dbReference type="InterPro" id="IPR051507">
    <property type="entry name" value="PcG_RING_finger"/>
</dbReference>
<dbReference type="GO" id="GO:0005634">
    <property type="term" value="C:nucleus"/>
    <property type="evidence" value="ECO:0007669"/>
    <property type="project" value="UniProtKB-SubCell"/>
</dbReference>
<comment type="caution">
    <text evidence="3">The sequence shown here is derived from an EMBL/GenBank/DDBJ whole genome shotgun (WGS) entry which is preliminary data.</text>
</comment>
<gene>
    <name evidence="3" type="ORF">QYF61_005610</name>
</gene>
<keyword evidence="4" id="KW-1185">Reference proteome</keyword>
<name>A0AAN7MIY5_MYCAM</name>
<evidence type="ECO:0000256" key="1">
    <source>
        <dbReference type="ARBA" id="ARBA00004123"/>
    </source>
</evidence>
<evidence type="ECO:0000313" key="4">
    <source>
        <dbReference type="Proteomes" id="UP001333110"/>
    </source>
</evidence>
<proteinExistence type="predicted"/>
<comment type="subcellular location">
    <subcellularLocation>
        <location evidence="1">Nucleus</location>
    </subcellularLocation>
</comment>
<keyword evidence="2" id="KW-0539">Nucleus</keyword>